<evidence type="ECO:0000256" key="5">
    <source>
        <dbReference type="ARBA" id="ARBA00022723"/>
    </source>
</evidence>
<dbReference type="Gene3D" id="1.10.3090.10">
    <property type="entry name" value="cca-adding enzyme, domain 2"/>
    <property type="match status" value="1"/>
</dbReference>
<evidence type="ECO:0000256" key="6">
    <source>
        <dbReference type="ARBA" id="ARBA00022741"/>
    </source>
</evidence>
<dbReference type="PANTHER" id="PTHR47545">
    <property type="entry name" value="MULTIFUNCTIONAL CCA PROTEIN"/>
    <property type="match status" value="1"/>
</dbReference>
<evidence type="ECO:0000256" key="1">
    <source>
        <dbReference type="ARBA" id="ARBA00001946"/>
    </source>
</evidence>
<reference evidence="14 15" key="1">
    <citation type="submission" date="2024-04" db="EMBL/GenBank/DDBJ databases">
        <authorList>
            <person name="Abashina T."/>
            <person name="Shaikin A."/>
        </authorList>
    </citation>
    <scope>NUCLEOTIDE SEQUENCE [LARGE SCALE GENOMIC DNA]</scope>
    <source>
        <strain evidence="14 15">AAFK</strain>
    </source>
</reference>
<keyword evidence="6" id="KW-0547">Nucleotide-binding</keyword>
<keyword evidence="9" id="KW-0460">Magnesium</keyword>
<gene>
    <name evidence="14" type="ORF">WOB96_04045</name>
</gene>
<dbReference type="EMBL" id="JBBPCO010000003">
    <property type="protein sequence ID" value="MEK8088929.1"/>
    <property type="molecule type" value="Genomic_DNA"/>
</dbReference>
<evidence type="ECO:0000256" key="2">
    <source>
        <dbReference type="ARBA" id="ARBA00022679"/>
    </source>
</evidence>
<evidence type="ECO:0000256" key="9">
    <source>
        <dbReference type="ARBA" id="ARBA00022842"/>
    </source>
</evidence>
<evidence type="ECO:0000256" key="8">
    <source>
        <dbReference type="ARBA" id="ARBA00022840"/>
    </source>
</evidence>
<dbReference type="SUPFAM" id="SSF81301">
    <property type="entry name" value="Nucleotidyltransferase"/>
    <property type="match status" value="1"/>
</dbReference>
<keyword evidence="8" id="KW-0067">ATP-binding</keyword>
<dbReference type="InterPro" id="IPR050124">
    <property type="entry name" value="tRNA_CCA-adding_enzyme"/>
</dbReference>
<protein>
    <submittedName>
        <fullName evidence="14">CCA tRNA nucleotidyltransferase</fullName>
    </submittedName>
</protein>
<feature type="domain" description="Poly A polymerase head" evidence="12">
    <location>
        <begin position="70"/>
        <end position="107"/>
    </location>
</feature>
<organism evidence="14 15">
    <name type="scientific">Thermithiobacillus plumbiphilus</name>
    <dbReference type="NCBI Taxonomy" id="1729899"/>
    <lineage>
        <taxon>Bacteria</taxon>
        <taxon>Pseudomonadati</taxon>
        <taxon>Pseudomonadota</taxon>
        <taxon>Acidithiobacillia</taxon>
        <taxon>Acidithiobacillales</taxon>
        <taxon>Thermithiobacillaceae</taxon>
        <taxon>Thermithiobacillus</taxon>
    </lineage>
</organism>
<evidence type="ECO:0000313" key="14">
    <source>
        <dbReference type="EMBL" id="MEK8088929.1"/>
    </source>
</evidence>
<accession>A0ABU9D5V5</accession>
<dbReference type="SUPFAM" id="SSF81891">
    <property type="entry name" value="Poly A polymerase C-terminal region-like"/>
    <property type="match status" value="1"/>
</dbReference>
<keyword evidence="5" id="KW-0479">Metal-binding</keyword>
<comment type="caution">
    <text evidence="14">The sequence shown here is derived from an EMBL/GenBank/DDBJ whole genome shotgun (WGS) entry which is preliminary data.</text>
</comment>
<evidence type="ECO:0000256" key="7">
    <source>
        <dbReference type="ARBA" id="ARBA00022800"/>
    </source>
</evidence>
<keyword evidence="4" id="KW-0548">Nucleotidyltransferase</keyword>
<dbReference type="Proteomes" id="UP001446205">
    <property type="component" value="Unassembled WGS sequence"/>
</dbReference>
<evidence type="ECO:0000256" key="4">
    <source>
        <dbReference type="ARBA" id="ARBA00022695"/>
    </source>
</evidence>
<proteinExistence type="inferred from homology"/>
<sequence>MRDQLLRKPVNDWDLEVYGLTEAELAEVIARFGSVKKVGGHFGVFVMQGIELALPQGPGFRLASDMATQKACRRRDFTINAMLWDPIQGDLLDYHGGREDLARGVLRLTDPETFVEDPLRVLRAARLAGQLGMRIAPETAAACRALAPALDDLPWERIQKELVAWLLRSGWPGRTWDALVETGAIGLFPSFRGLQGVPWQDGPGLAGDAWTHSGRVLDAAAGLRQGNRSRDLILMLAALLQDLGRPDRGRYEVRGRWQASGHEAVAVTRARHFLQRWFPSQSLQGAILPLVRWQAAPQELHGRQAGKTAYLRLALRLPDRRLFLDFVRMLTHVAGISCQAIDQTQAIWSAAGLLDGQPEPWIRGDDIKGMGLSPGPDFRRWLEMAYRLQLSGRYPDRNTLLQRLLHIRKRPISSHAS</sequence>
<dbReference type="Gene3D" id="3.30.460.10">
    <property type="entry name" value="Beta Polymerase, domain 2"/>
    <property type="match status" value="1"/>
</dbReference>
<dbReference type="Pfam" id="PF12627">
    <property type="entry name" value="PolyA_pol_RNAbd"/>
    <property type="match status" value="1"/>
</dbReference>
<dbReference type="Pfam" id="PF01743">
    <property type="entry name" value="PolyA_pol"/>
    <property type="match status" value="1"/>
</dbReference>
<comment type="cofactor">
    <cofactor evidence="1">
        <name>Mg(2+)</name>
        <dbReference type="ChEBI" id="CHEBI:18420"/>
    </cofactor>
</comment>
<dbReference type="RefSeq" id="WP_341369996.1">
    <property type="nucleotide sequence ID" value="NZ_JBBPCO010000003.1"/>
</dbReference>
<name>A0ABU9D5V5_9PROT</name>
<dbReference type="InterPro" id="IPR043519">
    <property type="entry name" value="NT_sf"/>
</dbReference>
<feature type="domain" description="tRNA nucleotidyltransferase/poly(A) polymerase RNA and SrmB- binding" evidence="13">
    <location>
        <begin position="132"/>
        <end position="189"/>
    </location>
</feature>
<dbReference type="PANTHER" id="PTHR47545:SF1">
    <property type="entry name" value="MULTIFUNCTIONAL CCA PROTEIN"/>
    <property type="match status" value="1"/>
</dbReference>
<keyword evidence="2 11" id="KW-0808">Transferase</keyword>
<evidence type="ECO:0000259" key="12">
    <source>
        <dbReference type="Pfam" id="PF01743"/>
    </source>
</evidence>
<evidence type="ECO:0000256" key="10">
    <source>
        <dbReference type="ARBA" id="ARBA00022884"/>
    </source>
</evidence>
<comment type="similarity">
    <text evidence="11">Belongs to the tRNA nucleotidyltransferase/poly(A) polymerase family.</text>
</comment>
<evidence type="ECO:0000256" key="3">
    <source>
        <dbReference type="ARBA" id="ARBA00022694"/>
    </source>
</evidence>
<dbReference type="InterPro" id="IPR032828">
    <property type="entry name" value="PolyA_RNA-bd"/>
</dbReference>
<evidence type="ECO:0000259" key="13">
    <source>
        <dbReference type="Pfam" id="PF12627"/>
    </source>
</evidence>
<evidence type="ECO:0000256" key="11">
    <source>
        <dbReference type="RuleBase" id="RU003953"/>
    </source>
</evidence>
<keyword evidence="15" id="KW-1185">Reference proteome</keyword>
<keyword evidence="3" id="KW-0819">tRNA processing</keyword>
<dbReference type="InterPro" id="IPR002646">
    <property type="entry name" value="PolA_pol_head_dom"/>
</dbReference>
<keyword evidence="7" id="KW-0692">RNA repair</keyword>
<keyword evidence="10 11" id="KW-0694">RNA-binding</keyword>
<evidence type="ECO:0000313" key="15">
    <source>
        <dbReference type="Proteomes" id="UP001446205"/>
    </source>
</evidence>